<dbReference type="Proteomes" id="UP000252585">
    <property type="component" value="Unassembled WGS sequence"/>
</dbReference>
<feature type="domain" description="Endoribonuclease YicC-like N-terminal" evidence="7">
    <location>
        <begin position="2"/>
        <end position="154"/>
    </location>
</feature>
<evidence type="ECO:0000256" key="5">
    <source>
        <dbReference type="ARBA" id="ARBA00035648"/>
    </source>
</evidence>
<dbReference type="InterPro" id="IPR005229">
    <property type="entry name" value="YicC/YloC-like"/>
</dbReference>
<comment type="similarity">
    <text evidence="5">Belongs to the YicC/YloC family.</text>
</comment>
<proteinExistence type="inferred from homology"/>
<dbReference type="EMBL" id="QPJJ01000006">
    <property type="protein sequence ID" value="RCW70770.1"/>
    <property type="molecule type" value="Genomic_DNA"/>
</dbReference>
<evidence type="ECO:0000313" key="10">
    <source>
        <dbReference type="Proteomes" id="UP000252585"/>
    </source>
</evidence>
<dbReference type="Pfam" id="PF03755">
    <property type="entry name" value="YicC-like_N"/>
    <property type="match status" value="1"/>
</dbReference>
<evidence type="ECO:0000313" key="9">
    <source>
        <dbReference type="EMBL" id="RCW70770.1"/>
    </source>
</evidence>
<comment type="caution">
    <text evidence="9">The sequence shown here is derived from an EMBL/GenBank/DDBJ whole genome shotgun (WGS) entry which is preliminary data.</text>
</comment>
<comment type="cofactor">
    <cofactor evidence="1">
        <name>a divalent metal cation</name>
        <dbReference type="ChEBI" id="CHEBI:60240"/>
    </cofactor>
</comment>
<accession>A0A368XRU1</accession>
<keyword evidence="4" id="KW-0378">Hydrolase</keyword>
<keyword evidence="3" id="KW-0255">Endonuclease</keyword>
<dbReference type="GO" id="GO:0016787">
    <property type="term" value="F:hydrolase activity"/>
    <property type="evidence" value="ECO:0007669"/>
    <property type="project" value="UniProtKB-KW"/>
</dbReference>
<dbReference type="OrthoDB" id="9771229at2"/>
<dbReference type="AlphaFoldDB" id="A0A368XRU1"/>
<dbReference type="NCBIfam" id="TIGR00255">
    <property type="entry name" value="YicC/YloC family endoribonuclease"/>
    <property type="match status" value="1"/>
</dbReference>
<keyword evidence="6" id="KW-0175">Coiled coil</keyword>
<dbReference type="InterPro" id="IPR013551">
    <property type="entry name" value="YicC-like_C"/>
</dbReference>
<keyword evidence="2" id="KW-0540">Nuclease</keyword>
<evidence type="ECO:0000259" key="8">
    <source>
        <dbReference type="Pfam" id="PF08340"/>
    </source>
</evidence>
<feature type="domain" description="Endoribonuclease YicC-like C-terminal" evidence="8">
    <location>
        <begin position="178"/>
        <end position="293"/>
    </location>
</feature>
<feature type="coiled-coil region" evidence="6">
    <location>
        <begin position="155"/>
        <end position="182"/>
    </location>
</feature>
<evidence type="ECO:0000256" key="4">
    <source>
        <dbReference type="ARBA" id="ARBA00022801"/>
    </source>
</evidence>
<protein>
    <submittedName>
        <fullName evidence="9">Uncharacterized protein (TIGR00255 family)</fullName>
    </submittedName>
</protein>
<organism evidence="9 10">
    <name type="scientific">Saliterribacillus persicus</name>
    <dbReference type="NCBI Taxonomy" id="930114"/>
    <lineage>
        <taxon>Bacteria</taxon>
        <taxon>Bacillati</taxon>
        <taxon>Bacillota</taxon>
        <taxon>Bacilli</taxon>
        <taxon>Bacillales</taxon>
        <taxon>Bacillaceae</taxon>
        <taxon>Saliterribacillus</taxon>
    </lineage>
</organism>
<evidence type="ECO:0000256" key="3">
    <source>
        <dbReference type="ARBA" id="ARBA00022759"/>
    </source>
</evidence>
<evidence type="ECO:0000256" key="1">
    <source>
        <dbReference type="ARBA" id="ARBA00001968"/>
    </source>
</evidence>
<reference evidence="9 10" key="1">
    <citation type="submission" date="2018-07" db="EMBL/GenBank/DDBJ databases">
        <title>Genomic Encyclopedia of Type Strains, Phase IV (KMG-IV): sequencing the most valuable type-strain genomes for metagenomic binning, comparative biology and taxonomic classification.</title>
        <authorList>
            <person name="Goeker M."/>
        </authorList>
    </citation>
    <scope>NUCLEOTIDE SEQUENCE [LARGE SCALE GENOMIC DNA]</scope>
    <source>
        <strain evidence="9 10">DSM 27696</strain>
    </source>
</reference>
<keyword evidence="10" id="KW-1185">Reference proteome</keyword>
<dbReference type="PANTHER" id="PTHR30636">
    <property type="entry name" value="UPF0701 PROTEIN YICC"/>
    <property type="match status" value="1"/>
</dbReference>
<dbReference type="Pfam" id="PF08340">
    <property type="entry name" value="YicC-like_C"/>
    <property type="match status" value="1"/>
</dbReference>
<sequence length="293" mass="34023">MVNSMTGYGMSKEEIDGMTVQVEVKTINHRYLDISFRSAMSLMKLEEEIKKFVNSKINRGKIEIYINVANKKEMNHIVKPNWDLIDQYIKVGKELKEKYQLDGAYDLKDLQQLEGALEVEEVQIEDSNNSFIMSVVKNAFEDCLKMRQAEGKSLLTDLSKRIEIIKQNVDSLEALRMLVREEYQVRIQQRIKEYLKETDYVDEAKFRQDVVTLAEKGDITEEIIRLKSHISQFSDTINQKDGAIGRKLDFIIQEMHRETNTIGAKSTDSKISVEVVNMKSEIEKVKEQVQNIE</sequence>
<evidence type="ECO:0000256" key="6">
    <source>
        <dbReference type="SAM" id="Coils"/>
    </source>
</evidence>
<dbReference type="RefSeq" id="WP_114352762.1">
    <property type="nucleotide sequence ID" value="NZ_QPJJ01000006.1"/>
</dbReference>
<evidence type="ECO:0000259" key="7">
    <source>
        <dbReference type="Pfam" id="PF03755"/>
    </source>
</evidence>
<gene>
    <name evidence="9" type="ORF">DFR57_106167</name>
</gene>
<dbReference type="InterPro" id="IPR013527">
    <property type="entry name" value="YicC-like_N"/>
</dbReference>
<dbReference type="GO" id="GO:0004521">
    <property type="term" value="F:RNA endonuclease activity"/>
    <property type="evidence" value="ECO:0007669"/>
    <property type="project" value="InterPro"/>
</dbReference>
<dbReference type="PANTHER" id="PTHR30636:SF3">
    <property type="entry name" value="UPF0701 PROTEIN YICC"/>
    <property type="match status" value="1"/>
</dbReference>
<name>A0A368XRU1_9BACI</name>
<evidence type="ECO:0000256" key="2">
    <source>
        <dbReference type="ARBA" id="ARBA00022722"/>
    </source>
</evidence>